<protein>
    <submittedName>
        <fullName evidence="14">Mechanosensitive ion channel protein MscS</fullName>
    </submittedName>
</protein>
<feature type="compositionally biased region" description="Low complexity" evidence="8">
    <location>
        <begin position="778"/>
        <end position="795"/>
    </location>
</feature>
<feature type="domain" description="DUF3772" evidence="12">
    <location>
        <begin position="120"/>
        <end position="168"/>
    </location>
</feature>
<feature type="transmembrane region" description="Helical" evidence="9">
    <location>
        <begin position="455"/>
        <end position="479"/>
    </location>
</feature>
<feature type="transmembrane region" description="Helical" evidence="9">
    <location>
        <begin position="417"/>
        <end position="434"/>
    </location>
</feature>
<feature type="domain" description="Mechanosensitive ion channel MscS C-terminal" evidence="13">
    <location>
        <begin position="666"/>
        <end position="747"/>
    </location>
</feature>
<sequence length="809" mass="87184">MRLLRFLAFCLVLVAGLAGTVSAQDAPDYESWEAAARRAEAAVETAQASDAALEQLRGQLAERREEFRAAQQTNSAAIAAVTAQIAALGPKPAEGEEAPETARQRAELNTRLNDLKAPVQRAEVAYSRADALIQQIDRIMRERQATQLLEVSPSPINPVNWPPAVEALVQYVYRTGLDVQENWQKDTRRAVYQRNLPVSVGLLLLAIVLVLRGRHWVELLVTTIQKPSRTAERWLAGFVMSLGQIVLPVVGLILLTLAATLTGLLGTRGDVLMQSIPAGGFAFFAARWLGGRMFPRDEQGEPLLALSPAQRIEGRFHASLLGFVLLLNAPLEAIAAQAEWSPVIVNVLTFPLMVVAAVSMVRLGRLLMRHNRAGAGEGADPDFRARVVALLSRAIIIVPVVGIALASVGYFNAGRALVFPPVATLMLLGLLVVLQKLVQEIYVLFSRNREGVNEALTPVLVGFVLAMASLPLFALIWGARRTDLSEIWDRFTAGFSVGETRISPTDFMTFILVFGLCYLATRLLQSALRSQVLPKTRLDPGGQNAMTAGVGYIGIFAAGLIAVTSAGVDLSALAFVAGALSLGIGFGLQNIVQNFVSGIILLIERPIAIGDWIEVNGQMGYVRDISVRSTRIETFDRTDVIVPNADFVSGTVTNWTRGNLVGRIIVPVGVAYGSDTRQVEQILREVAEAQPMVLLNPAPFVLFKGFGADSVDFEVRAILRDVTSILAVQTEMNHQIYERFNAAGIQIPFAQRDIWLRNPEALHAPVTPPANPGPVAPGPASSATAMLDAGDLPGQEGPGQDGGDGDGDR</sequence>
<evidence type="ECO:0000256" key="10">
    <source>
        <dbReference type="SAM" id="SignalP"/>
    </source>
</evidence>
<reference evidence="15" key="1">
    <citation type="journal article" date="2019" name="Int. J. Syst. Evol. Microbiol.">
        <title>The Global Catalogue of Microorganisms (GCM) 10K type strain sequencing project: providing services to taxonomists for standard genome sequencing and annotation.</title>
        <authorList>
            <consortium name="The Broad Institute Genomics Platform"/>
            <consortium name="The Broad Institute Genome Sequencing Center for Infectious Disease"/>
            <person name="Wu L."/>
            <person name="Ma J."/>
        </authorList>
    </citation>
    <scope>NUCLEOTIDE SEQUENCE [LARGE SCALE GENOMIC DNA]</scope>
    <source>
        <strain evidence="15">CGMCC 1.12664</strain>
    </source>
</reference>
<dbReference type="Pfam" id="PF21082">
    <property type="entry name" value="MS_channel_3rd"/>
    <property type="match status" value="1"/>
</dbReference>
<dbReference type="Pfam" id="PF12607">
    <property type="entry name" value="DUF3772"/>
    <property type="match status" value="1"/>
</dbReference>
<keyword evidence="6 9" id="KW-0472">Membrane</keyword>
<feature type="transmembrane region" description="Helical" evidence="9">
    <location>
        <begin position="572"/>
        <end position="592"/>
    </location>
</feature>
<feature type="transmembrane region" description="Helical" evidence="9">
    <location>
        <begin position="343"/>
        <end position="363"/>
    </location>
</feature>
<dbReference type="InterPro" id="IPR006685">
    <property type="entry name" value="MscS_channel_2nd"/>
</dbReference>
<gene>
    <name evidence="14" type="ORF">GCM10011360_09450</name>
</gene>
<dbReference type="SUPFAM" id="SSF82861">
    <property type="entry name" value="Mechanosensitive channel protein MscS (YggB), transmembrane region"/>
    <property type="match status" value="1"/>
</dbReference>
<evidence type="ECO:0000256" key="4">
    <source>
        <dbReference type="ARBA" id="ARBA00022692"/>
    </source>
</evidence>
<feature type="domain" description="Mechanosensitive ion channel MscS" evidence="11">
    <location>
        <begin position="590"/>
        <end position="657"/>
    </location>
</feature>
<dbReference type="SUPFAM" id="SSF50182">
    <property type="entry name" value="Sm-like ribonucleoproteins"/>
    <property type="match status" value="1"/>
</dbReference>
<evidence type="ECO:0000256" key="2">
    <source>
        <dbReference type="ARBA" id="ARBA00008017"/>
    </source>
</evidence>
<feature type="transmembrane region" description="Helical" evidence="9">
    <location>
        <begin position="234"/>
        <end position="259"/>
    </location>
</feature>
<feature type="transmembrane region" description="Helical" evidence="9">
    <location>
        <begin position="507"/>
        <end position="524"/>
    </location>
</feature>
<accession>A0A917EC82</accession>
<proteinExistence type="inferred from homology"/>
<dbReference type="InterPro" id="IPR023408">
    <property type="entry name" value="MscS_beta-dom_sf"/>
</dbReference>
<evidence type="ECO:0000259" key="13">
    <source>
        <dbReference type="Pfam" id="PF21082"/>
    </source>
</evidence>
<feature type="transmembrane region" description="Helical" evidence="9">
    <location>
        <begin position="271"/>
        <end position="289"/>
    </location>
</feature>
<feature type="chain" id="PRO_5037355957" evidence="10">
    <location>
        <begin position="24"/>
        <end position="809"/>
    </location>
</feature>
<evidence type="ECO:0000313" key="14">
    <source>
        <dbReference type="EMBL" id="GGE23047.1"/>
    </source>
</evidence>
<dbReference type="PANTHER" id="PTHR30347:SF1">
    <property type="entry name" value="MECHANOSENSITIVE CHANNEL MSCK"/>
    <property type="match status" value="1"/>
</dbReference>
<dbReference type="InterPro" id="IPR011014">
    <property type="entry name" value="MscS_channel_TM-2"/>
</dbReference>
<evidence type="ECO:0000256" key="3">
    <source>
        <dbReference type="ARBA" id="ARBA00022475"/>
    </source>
</evidence>
<feature type="transmembrane region" description="Helical" evidence="9">
    <location>
        <begin position="390"/>
        <end position="411"/>
    </location>
</feature>
<feature type="region of interest" description="Disordered" evidence="8">
    <location>
        <begin position="765"/>
        <end position="809"/>
    </location>
</feature>
<evidence type="ECO:0000256" key="1">
    <source>
        <dbReference type="ARBA" id="ARBA00004651"/>
    </source>
</evidence>
<dbReference type="InterPro" id="IPR049278">
    <property type="entry name" value="MS_channel_C"/>
</dbReference>
<feature type="transmembrane region" description="Helical" evidence="9">
    <location>
        <begin position="545"/>
        <end position="566"/>
    </location>
</feature>
<evidence type="ECO:0000259" key="11">
    <source>
        <dbReference type="Pfam" id="PF00924"/>
    </source>
</evidence>
<organism evidence="14 15">
    <name type="scientific">Primorskyibacter flagellatus</name>
    <dbReference type="NCBI Taxonomy" id="1387277"/>
    <lineage>
        <taxon>Bacteria</taxon>
        <taxon>Pseudomonadati</taxon>
        <taxon>Pseudomonadota</taxon>
        <taxon>Alphaproteobacteria</taxon>
        <taxon>Rhodobacterales</taxon>
        <taxon>Roseobacteraceae</taxon>
        <taxon>Primorskyibacter</taxon>
    </lineage>
</organism>
<keyword evidence="5 9" id="KW-1133">Transmembrane helix</keyword>
<dbReference type="InterPro" id="IPR011066">
    <property type="entry name" value="MscS_channel_C_sf"/>
</dbReference>
<keyword evidence="4 9" id="KW-0812">Transmembrane</keyword>
<comment type="similarity">
    <text evidence="2">Belongs to the MscS (TC 1.A.23) family.</text>
</comment>
<keyword evidence="10" id="KW-0732">Signal</keyword>
<dbReference type="EMBL" id="BMFJ01000001">
    <property type="protein sequence ID" value="GGE23047.1"/>
    <property type="molecule type" value="Genomic_DNA"/>
</dbReference>
<dbReference type="Gene3D" id="3.30.70.100">
    <property type="match status" value="1"/>
</dbReference>
<dbReference type="Gene3D" id="1.10.287.1260">
    <property type="match status" value="1"/>
</dbReference>
<dbReference type="RefSeq" id="WP_188478344.1">
    <property type="nucleotide sequence ID" value="NZ_BMFJ01000001.1"/>
</dbReference>
<dbReference type="GO" id="GO:0008381">
    <property type="term" value="F:mechanosensitive monoatomic ion channel activity"/>
    <property type="evidence" value="ECO:0007669"/>
    <property type="project" value="UniProtKB-ARBA"/>
</dbReference>
<comment type="subcellular location">
    <subcellularLocation>
        <location evidence="1">Cell membrane</location>
        <topology evidence="1">Multi-pass membrane protein</topology>
    </subcellularLocation>
</comment>
<dbReference type="Pfam" id="PF00924">
    <property type="entry name" value="MS_channel_2nd"/>
    <property type="match status" value="1"/>
</dbReference>
<keyword evidence="7" id="KW-0175">Coiled coil</keyword>
<dbReference type="InterPro" id="IPR022249">
    <property type="entry name" value="DUF3772"/>
</dbReference>
<dbReference type="Gene3D" id="2.30.30.60">
    <property type="match status" value="1"/>
</dbReference>
<dbReference type="AlphaFoldDB" id="A0A917EC82"/>
<dbReference type="Proteomes" id="UP000612855">
    <property type="component" value="Unassembled WGS sequence"/>
</dbReference>
<dbReference type="PANTHER" id="PTHR30347">
    <property type="entry name" value="POTASSIUM CHANNEL RELATED"/>
    <property type="match status" value="1"/>
</dbReference>
<name>A0A917EC82_9RHOB</name>
<comment type="caution">
    <text evidence="14">The sequence shown here is derived from an EMBL/GenBank/DDBJ whole genome shotgun (WGS) entry which is preliminary data.</text>
</comment>
<evidence type="ECO:0000259" key="12">
    <source>
        <dbReference type="Pfam" id="PF12607"/>
    </source>
</evidence>
<dbReference type="InterPro" id="IPR010920">
    <property type="entry name" value="LSM_dom_sf"/>
</dbReference>
<feature type="signal peptide" evidence="10">
    <location>
        <begin position="1"/>
        <end position="23"/>
    </location>
</feature>
<evidence type="ECO:0000256" key="7">
    <source>
        <dbReference type="SAM" id="Coils"/>
    </source>
</evidence>
<feature type="compositionally biased region" description="Pro residues" evidence="8">
    <location>
        <begin position="766"/>
        <end position="777"/>
    </location>
</feature>
<dbReference type="SUPFAM" id="SSF82689">
    <property type="entry name" value="Mechanosensitive channel protein MscS (YggB), C-terminal domain"/>
    <property type="match status" value="1"/>
</dbReference>
<feature type="transmembrane region" description="Helical" evidence="9">
    <location>
        <begin position="316"/>
        <end position="337"/>
    </location>
</feature>
<evidence type="ECO:0000313" key="15">
    <source>
        <dbReference type="Proteomes" id="UP000612855"/>
    </source>
</evidence>
<keyword evidence="3" id="KW-1003">Cell membrane</keyword>
<dbReference type="GO" id="GO:0005886">
    <property type="term" value="C:plasma membrane"/>
    <property type="evidence" value="ECO:0007669"/>
    <property type="project" value="UniProtKB-SubCell"/>
</dbReference>
<evidence type="ECO:0000256" key="5">
    <source>
        <dbReference type="ARBA" id="ARBA00022989"/>
    </source>
</evidence>
<dbReference type="InterPro" id="IPR052702">
    <property type="entry name" value="MscS-like_channel"/>
</dbReference>
<feature type="transmembrane region" description="Helical" evidence="9">
    <location>
        <begin position="196"/>
        <end position="213"/>
    </location>
</feature>
<evidence type="ECO:0000256" key="9">
    <source>
        <dbReference type="SAM" id="Phobius"/>
    </source>
</evidence>
<evidence type="ECO:0000256" key="6">
    <source>
        <dbReference type="ARBA" id="ARBA00023136"/>
    </source>
</evidence>
<evidence type="ECO:0000256" key="8">
    <source>
        <dbReference type="SAM" id="MobiDB-lite"/>
    </source>
</evidence>
<feature type="coiled-coil region" evidence="7">
    <location>
        <begin position="29"/>
        <end position="73"/>
    </location>
</feature>
<keyword evidence="15" id="KW-1185">Reference proteome</keyword>